<evidence type="ECO:0000256" key="1">
    <source>
        <dbReference type="SAM" id="MobiDB-lite"/>
    </source>
</evidence>
<dbReference type="AlphaFoldDB" id="A0A9P6AUN8"/>
<feature type="region of interest" description="Disordered" evidence="1">
    <location>
        <begin position="128"/>
        <end position="153"/>
    </location>
</feature>
<reference evidence="2" key="1">
    <citation type="journal article" date="2020" name="Nat. Commun.">
        <title>Large-scale genome sequencing of mycorrhizal fungi provides insights into the early evolution of symbiotic traits.</title>
        <authorList>
            <person name="Miyauchi S."/>
            <person name="Kiss E."/>
            <person name="Kuo A."/>
            <person name="Drula E."/>
            <person name="Kohler A."/>
            <person name="Sanchez-Garcia M."/>
            <person name="Morin E."/>
            <person name="Andreopoulos B."/>
            <person name="Barry K.W."/>
            <person name="Bonito G."/>
            <person name="Buee M."/>
            <person name="Carver A."/>
            <person name="Chen C."/>
            <person name="Cichocki N."/>
            <person name="Clum A."/>
            <person name="Culley D."/>
            <person name="Crous P.W."/>
            <person name="Fauchery L."/>
            <person name="Girlanda M."/>
            <person name="Hayes R.D."/>
            <person name="Keri Z."/>
            <person name="LaButti K."/>
            <person name="Lipzen A."/>
            <person name="Lombard V."/>
            <person name="Magnuson J."/>
            <person name="Maillard F."/>
            <person name="Murat C."/>
            <person name="Nolan M."/>
            <person name="Ohm R.A."/>
            <person name="Pangilinan J."/>
            <person name="Pereira M.F."/>
            <person name="Perotto S."/>
            <person name="Peter M."/>
            <person name="Pfister S."/>
            <person name="Riley R."/>
            <person name="Sitrit Y."/>
            <person name="Stielow J.B."/>
            <person name="Szollosi G."/>
            <person name="Zifcakova L."/>
            <person name="Stursova M."/>
            <person name="Spatafora J.W."/>
            <person name="Tedersoo L."/>
            <person name="Vaario L.M."/>
            <person name="Yamada A."/>
            <person name="Yan M."/>
            <person name="Wang P."/>
            <person name="Xu J."/>
            <person name="Bruns T."/>
            <person name="Baldrian P."/>
            <person name="Vilgalys R."/>
            <person name="Dunand C."/>
            <person name="Henrissat B."/>
            <person name="Grigoriev I.V."/>
            <person name="Hibbett D."/>
            <person name="Nagy L.G."/>
            <person name="Martin F.M."/>
        </authorList>
    </citation>
    <scope>NUCLEOTIDE SEQUENCE</scope>
    <source>
        <strain evidence="2">UP504</strain>
    </source>
</reference>
<feature type="compositionally biased region" description="Polar residues" evidence="1">
    <location>
        <begin position="191"/>
        <end position="201"/>
    </location>
</feature>
<accession>A0A9P6AUN8</accession>
<organism evidence="2 3">
    <name type="scientific">Hydnum rufescens UP504</name>
    <dbReference type="NCBI Taxonomy" id="1448309"/>
    <lineage>
        <taxon>Eukaryota</taxon>
        <taxon>Fungi</taxon>
        <taxon>Dikarya</taxon>
        <taxon>Basidiomycota</taxon>
        <taxon>Agaricomycotina</taxon>
        <taxon>Agaricomycetes</taxon>
        <taxon>Cantharellales</taxon>
        <taxon>Hydnaceae</taxon>
        <taxon>Hydnum</taxon>
    </lineage>
</organism>
<keyword evidence="3" id="KW-1185">Reference proteome</keyword>
<proteinExistence type="predicted"/>
<dbReference type="EMBL" id="MU128992">
    <property type="protein sequence ID" value="KAF9512027.1"/>
    <property type="molecule type" value="Genomic_DNA"/>
</dbReference>
<evidence type="ECO:0000313" key="3">
    <source>
        <dbReference type="Proteomes" id="UP000886523"/>
    </source>
</evidence>
<evidence type="ECO:0000313" key="2">
    <source>
        <dbReference type="EMBL" id="KAF9512027.1"/>
    </source>
</evidence>
<dbReference type="Proteomes" id="UP000886523">
    <property type="component" value="Unassembled WGS sequence"/>
</dbReference>
<feature type="region of interest" description="Disordered" evidence="1">
    <location>
        <begin position="190"/>
        <end position="213"/>
    </location>
</feature>
<name>A0A9P6AUN8_9AGAM</name>
<feature type="compositionally biased region" description="Basic and acidic residues" evidence="1">
    <location>
        <begin position="132"/>
        <end position="144"/>
    </location>
</feature>
<gene>
    <name evidence="2" type="ORF">BS47DRAFT_1363423</name>
</gene>
<protein>
    <submittedName>
        <fullName evidence="2">Uncharacterized protein</fullName>
    </submittedName>
</protein>
<sequence>MARMTITPIVNGGREEIRAFEENQVHDQGAKGVPHTHFGGGVVLVQTWDNAKTGTNHTPAIAGVVLYKVLGSHLNHHQMKPPPFGNDNAPANGESQINQDAQHKVQGPQMNHTPTSVDFHLSLQPTLTPKSKTCDPTEDSHESGCLRTPKMMPSQYKTVPHTHFSGIQIETPKMMTHPNSNPHPMVKCQATPLTTPTQADGTTPHKNKTELPN</sequence>
<comment type="caution">
    <text evidence="2">The sequence shown here is derived from an EMBL/GenBank/DDBJ whole genome shotgun (WGS) entry which is preliminary data.</text>
</comment>